<feature type="transmembrane region" description="Helical" evidence="11">
    <location>
        <begin position="6"/>
        <end position="29"/>
    </location>
</feature>
<evidence type="ECO:0000313" key="13">
    <source>
        <dbReference type="EMBL" id="EDM23776.1"/>
    </source>
</evidence>
<keyword evidence="10" id="KW-0175">Coiled coil</keyword>
<dbReference type="InterPro" id="IPR036097">
    <property type="entry name" value="HisK_dim/P_sf"/>
</dbReference>
<evidence type="ECO:0000259" key="12">
    <source>
        <dbReference type="PROSITE" id="PS50109"/>
    </source>
</evidence>
<accession>A0AAI9AHL8</accession>
<dbReference type="InterPro" id="IPR003594">
    <property type="entry name" value="HATPase_dom"/>
</dbReference>
<dbReference type="GO" id="GO:0016036">
    <property type="term" value="P:cellular response to phosphate starvation"/>
    <property type="evidence" value="ECO:0007669"/>
    <property type="project" value="TreeGrafter"/>
</dbReference>
<dbReference type="PROSITE" id="PS50109">
    <property type="entry name" value="HIS_KIN"/>
    <property type="match status" value="1"/>
</dbReference>
<proteinExistence type="predicted"/>
<evidence type="ECO:0000256" key="8">
    <source>
        <dbReference type="ARBA" id="ARBA00022989"/>
    </source>
</evidence>
<comment type="catalytic activity">
    <reaction evidence="1">
        <text>ATP + protein L-histidine = ADP + protein N-phospho-L-histidine.</text>
        <dbReference type="EC" id="2.7.13.3"/>
    </reaction>
</comment>
<dbReference type="InterPro" id="IPR005467">
    <property type="entry name" value="His_kinase_dom"/>
</dbReference>
<gene>
    <name evidence="13" type="ORF">CMTB2_00874</name>
</gene>
<organism evidence="13 14">
    <name type="scientific">Caminibacter mediatlanticus TB-2</name>
    <dbReference type="NCBI Taxonomy" id="391592"/>
    <lineage>
        <taxon>Bacteria</taxon>
        <taxon>Pseudomonadati</taxon>
        <taxon>Campylobacterota</taxon>
        <taxon>Epsilonproteobacteria</taxon>
        <taxon>Nautiliales</taxon>
        <taxon>Nautiliaceae</taxon>
        <taxon>Caminibacter</taxon>
    </lineage>
</organism>
<feature type="coiled-coil region" evidence="10">
    <location>
        <begin position="208"/>
        <end position="239"/>
    </location>
</feature>
<dbReference type="RefSeq" id="WP_007474309.1">
    <property type="nucleotide sequence ID" value="NZ_ABCJ01000003.1"/>
</dbReference>
<keyword evidence="5" id="KW-0808">Transferase</keyword>
<dbReference type="PANTHER" id="PTHR45453:SF2">
    <property type="entry name" value="HISTIDINE KINASE"/>
    <property type="match status" value="1"/>
</dbReference>
<dbReference type="Gene3D" id="3.30.565.10">
    <property type="entry name" value="Histidine kinase-like ATPase, C-terminal domain"/>
    <property type="match status" value="1"/>
</dbReference>
<evidence type="ECO:0000256" key="3">
    <source>
        <dbReference type="ARBA" id="ARBA00012438"/>
    </source>
</evidence>
<dbReference type="GO" id="GO:0004721">
    <property type="term" value="F:phosphoprotein phosphatase activity"/>
    <property type="evidence" value="ECO:0007669"/>
    <property type="project" value="TreeGrafter"/>
</dbReference>
<reference evidence="13 14" key="1">
    <citation type="journal article" date="2011" name="Stand. Genomic Sci.">
        <title>Draft genome sequence of Caminibacter mediatlanticus strain TB-2, an epsilonproteobacterium isolated from a deep-sea hydrothermal vent.</title>
        <authorList>
            <person name="Giovannelli D."/>
            <person name="Ferriera S."/>
            <person name="Johnson J."/>
            <person name="Kravitz S."/>
            <person name="Perez-Rodriguez I."/>
            <person name="Ricci J."/>
            <person name="O'Brien C."/>
            <person name="Voordeckers J.W."/>
            <person name="Bini E."/>
            <person name="Vetriani C."/>
        </authorList>
    </citation>
    <scope>NUCLEOTIDE SEQUENCE [LARGE SCALE GENOMIC DNA]</scope>
    <source>
        <strain evidence="13 14">TB-2</strain>
    </source>
</reference>
<comment type="caution">
    <text evidence="13">The sequence shown here is derived from an EMBL/GenBank/DDBJ whole genome shotgun (WGS) entry which is preliminary data.</text>
</comment>
<evidence type="ECO:0000313" key="14">
    <source>
        <dbReference type="Proteomes" id="UP000003288"/>
    </source>
</evidence>
<comment type="subcellular location">
    <subcellularLocation>
        <location evidence="2">Cell membrane</location>
        <topology evidence="2">Multi-pass membrane protein</topology>
    </subcellularLocation>
</comment>
<dbReference type="AlphaFoldDB" id="A0AAI9AHL8"/>
<dbReference type="Proteomes" id="UP000003288">
    <property type="component" value="Unassembled WGS sequence"/>
</dbReference>
<sequence length="453" mass="53803">MKLSLNKIYLGGISLLFILSIIFTSLAIYEEYKDFEHEATNIKKELIKKTKLKLKGEATKIYKIFQQYPYEYKNILQTFYGDLVYIEIRKNNKILFKLSNPPKKYIKYSLKKDTIEIVLLDSYNKIKKVIKQKKELLIHKLIKNILNFLTLSFIIYIFALSGFYLINEFLKDELNKFVKFFKKAYRKHIYMKYSDIKVKEFLNIAFYINKMLKEINAQNKQLKNINLNLEKKVNQKTIRLKKLVKLQENFIQTAIHEINTPLAIILSSLNFLDKNNKNVKRIESAVLMINNIYSDLSFILKYKHKNYPIQLIEIKDILQERIQFFEVIASIKKLKIKAEIENFIVKINKEELIRIIDNNLSNAIKYSIPNSTIIIKAKNHILSFKNTTSEVNNINKFFEPFYQENSNSQGFGLGLYLVSEICKKYNIKVKIENINNDIIFKYHFKDKDENSFN</sequence>
<dbReference type="InterPro" id="IPR050351">
    <property type="entry name" value="BphY/WalK/GraS-like"/>
</dbReference>
<keyword evidence="7 13" id="KW-0418">Kinase</keyword>
<evidence type="ECO:0000256" key="7">
    <source>
        <dbReference type="ARBA" id="ARBA00022777"/>
    </source>
</evidence>
<dbReference type="CDD" id="cd00082">
    <property type="entry name" value="HisKA"/>
    <property type="match status" value="1"/>
</dbReference>
<evidence type="ECO:0000256" key="2">
    <source>
        <dbReference type="ARBA" id="ARBA00004651"/>
    </source>
</evidence>
<evidence type="ECO:0000256" key="1">
    <source>
        <dbReference type="ARBA" id="ARBA00000085"/>
    </source>
</evidence>
<evidence type="ECO:0000256" key="6">
    <source>
        <dbReference type="ARBA" id="ARBA00022692"/>
    </source>
</evidence>
<evidence type="ECO:0000256" key="5">
    <source>
        <dbReference type="ARBA" id="ARBA00022679"/>
    </source>
</evidence>
<keyword evidence="4" id="KW-1003">Cell membrane</keyword>
<dbReference type="SUPFAM" id="SSF55874">
    <property type="entry name" value="ATPase domain of HSP90 chaperone/DNA topoisomerase II/histidine kinase"/>
    <property type="match status" value="1"/>
</dbReference>
<dbReference type="EMBL" id="ABCJ01000003">
    <property type="protein sequence ID" value="EDM23776.1"/>
    <property type="molecule type" value="Genomic_DNA"/>
</dbReference>
<dbReference type="PANTHER" id="PTHR45453">
    <property type="entry name" value="PHOSPHATE REGULON SENSOR PROTEIN PHOR"/>
    <property type="match status" value="1"/>
</dbReference>
<feature type="transmembrane region" description="Helical" evidence="11">
    <location>
        <begin position="145"/>
        <end position="166"/>
    </location>
</feature>
<evidence type="ECO:0000256" key="9">
    <source>
        <dbReference type="ARBA" id="ARBA00023136"/>
    </source>
</evidence>
<dbReference type="Pfam" id="PF02518">
    <property type="entry name" value="HATPase_c"/>
    <property type="match status" value="1"/>
</dbReference>
<dbReference type="Gene3D" id="1.10.287.130">
    <property type="match status" value="1"/>
</dbReference>
<protein>
    <recommendedName>
        <fullName evidence="3">histidine kinase</fullName>
        <ecNumber evidence="3">2.7.13.3</ecNumber>
    </recommendedName>
</protein>
<keyword evidence="9 11" id="KW-0472">Membrane</keyword>
<dbReference type="GO" id="GO:0000155">
    <property type="term" value="F:phosphorelay sensor kinase activity"/>
    <property type="evidence" value="ECO:0007669"/>
    <property type="project" value="InterPro"/>
</dbReference>
<feature type="domain" description="Histidine kinase" evidence="12">
    <location>
        <begin position="253"/>
        <end position="433"/>
    </location>
</feature>
<dbReference type="SUPFAM" id="SSF47384">
    <property type="entry name" value="Homodimeric domain of signal transducing histidine kinase"/>
    <property type="match status" value="1"/>
</dbReference>
<evidence type="ECO:0000256" key="11">
    <source>
        <dbReference type="SAM" id="Phobius"/>
    </source>
</evidence>
<keyword evidence="8 11" id="KW-1133">Transmembrane helix</keyword>
<evidence type="ECO:0000256" key="4">
    <source>
        <dbReference type="ARBA" id="ARBA00022475"/>
    </source>
</evidence>
<name>A0AAI9AHL8_9BACT</name>
<dbReference type="InterPro" id="IPR003661">
    <property type="entry name" value="HisK_dim/P_dom"/>
</dbReference>
<dbReference type="SMART" id="SM00387">
    <property type="entry name" value="HATPase_c"/>
    <property type="match status" value="1"/>
</dbReference>
<keyword evidence="6 11" id="KW-0812">Transmembrane</keyword>
<dbReference type="InterPro" id="IPR036890">
    <property type="entry name" value="HATPase_C_sf"/>
</dbReference>
<dbReference type="EC" id="2.7.13.3" evidence="3"/>
<evidence type="ECO:0000256" key="10">
    <source>
        <dbReference type="SAM" id="Coils"/>
    </source>
</evidence>
<dbReference type="GO" id="GO:0005886">
    <property type="term" value="C:plasma membrane"/>
    <property type="evidence" value="ECO:0007669"/>
    <property type="project" value="UniProtKB-SubCell"/>
</dbReference>